<gene>
    <name evidence="2" type="ORF">METZ01_LOCUS106821</name>
</gene>
<protein>
    <recommendedName>
        <fullName evidence="1">4Fe-4S ferredoxin-type domain-containing protein</fullName>
    </recommendedName>
</protein>
<accession>A0A381WPS9</accession>
<dbReference type="Pfam" id="PF04432">
    <property type="entry name" value="FrhB_FdhB_C"/>
    <property type="match status" value="1"/>
</dbReference>
<evidence type="ECO:0000313" key="2">
    <source>
        <dbReference type="EMBL" id="SVA53967.1"/>
    </source>
</evidence>
<dbReference type="Pfam" id="PF04422">
    <property type="entry name" value="FrhB_FdhB_N"/>
    <property type="match status" value="1"/>
</dbReference>
<dbReference type="GO" id="GO:0090415">
    <property type="term" value="F:7-hydroxymethyl chlorophyll a reductase activity"/>
    <property type="evidence" value="ECO:0007669"/>
    <property type="project" value="TreeGrafter"/>
</dbReference>
<dbReference type="PANTHER" id="PTHR31332">
    <property type="entry name" value="7-HYDROXYMETHYL CHLOROPHYLL A REDUCTASE, CHLOROPLASTIC"/>
    <property type="match status" value="1"/>
</dbReference>
<dbReference type="GO" id="GO:0009507">
    <property type="term" value="C:chloroplast"/>
    <property type="evidence" value="ECO:0007669"/>
    <property type="project" value="TreeGrafter"/>
</dbReference>
<organism evidence="2">
    <name type="scientific">marine metagenome</name>
    <dbReference type="NCBI Taxonomy" id="408172"/>
    <lineage>
        <taxon>unclassified sequences</taxon>
        <taxon>metagenomes</taxon>
        <taxon>ecological metagenomes</taxon>
    </lineage>
</organism>
<dbReference type="AlphaFoldDB" id="A0A381WPS9"/>
<dbReference type="GO" id="GO:0033354">
    <property type="term" value="P:chlorophyll cycle"/>
    <property type="evidence" value="ECO:0007669"/>
    <property type="project" value="TreeGrafter"/>
</dbReference>
<proteinExistence type="predicted"/>
<dbReference type="EMBL" id="UINC01012346">
    <property type="protein sequence ID" value="SVA53967.1"/>
    <property type="molecule type" value="Genomic_DNA"/>
</dbReference>
<dbReference type="InterPro" id="IPR007516">
    <property type="entry name" value="Co_F420_Hydgase/DH_bsu_N"/>
</dbReference>
<dbReference type="InterPro" id="IPR007525">
    <property type="entry name" value="FrhB_FdhB_C"/>
</dbReference>
<dbReference type="PROSITE" id="PS51379">
    <property type="entry name" value="4FE4S_FER_2"/>
    <property type="match status" value="1"/>
</dbReference>
<sequence length="408" mass="45183">MTPSDRLSLIVDTGLCIGCGLCQSVAGPNQILIERAANGYEYPVAREALDHESVDRIYDTCPGVRIDGLPKEQGQGDPIDPVWGTYRRVTRAYAADPAIRHIGSTGGVLTALGIYLLESSRVDFILHVKASRDYPIGGQQQISHSRKEVLDAAGSRYGPAAPLIDLPELLNRGQRFAFIGKPCDVSALRSYARHDPRVDALCQYFLTLVCGGYGRPQDTFEFIRSMGLDPDEVIDFRYRGYGCPGATRAETHDGQVVEKNYLDFWGEDENSWSLPFRCKICPDAIGESADLAVSDTWLGGSPAWKGQEDDPGTNAIVVRTNTGDELLESALQHGVLAIERNIDIREMDVYQPHQVDKKYAAWGRHAGLRAARGIAPVTHRLRIRELAKNNTFRKNLTEARGTRQRMAR</sequence>
<evidence type="ECO:0000259" key="1">
    <source>
        <dbReference type="PROSITE" id="PS51379"/>
    </source>
</evidence>
<dbReference type="InterPro" id="IPR017896">
    <property type="entry name" value="4Fe4S_Fe-S-bd"/>
</dbReference>
<dbReference type="InterPro" id="IPR045220">
    <property type="entry name" value="FRHB/FDHB/HCAR-like"/>
</dbReference>
<feature type="domain" description="4Fe-4S ferredoxin-type" evidence="1">
    <location>
        <begin position="7"/>
        <end position="37"/>
    </location>
</feature>
<reference evidence="2" key="1">
    <citation type="submission" date="2018-05" db="EMBL/GenBank/DDBJ databases">
        <authorList>
            <person name="Lanie J.A."/>
            <person name="Ng W.-L."/>
            <person name="Kazmierczak K.M."/>
            <person name="Andrzejewski T.M."/>
            <person name="Davidsen T.M."/>
            <person name="Wayne K.J."/>
            <person name="Tettelin H."/>
            <person name="Glass J.I."/>
            <person name="Rusch D."/>
            <person name="Podicherti R."/>
            <person name="Tsui H.-C.T."/>
            <person name="Winkler M.E."/>
        </authorList>
    </citation>
    <scope>NUCLEOTIDE SEQUENCE</scope>
</reference>
<dbReference type="PANTHER" id="PTHR31332:SF0">
    <property type="entry name" value="7-HYDROXYMETHYL CHLOROPHYLL A REDUCTASE, CHLOROPLASTIC"/>
    <property type="match status" value="1"/>
</dbReference>
<name>A0A381WPS9_9ZZZZ</name>